<dbReference type="Proteomes" id="UP000198922">
    <property type="component" value="Unassembled WGS sequence"/>
</dbReference>
<dbReference type="STRING" id="521013.SAMN04488567_0302"/>
<evidence type="ECO:0000256" key="4">
    <source>
        <dbReference type="ARBA" id="ARBA00023027"/>
    </source>
</evidence>
<comment type="similarity">
    <text evidence="2">Belongs to the iron-containing alcohol dehydrogenase family.</text>
</comment>
<dbReference type="InterPro" id="IPR039697">
    <property type="entry name" value="Alcohol_dehydrogenase_Fe"/>
</dbReference>
<dbReference type="InterPro" id="IPR056798">
    <property type="entry name" value="ADH_Fe_C"/>
</dbReference>
<evidence type="ECO:0000256" key="2">
    <source>
        <dbReference type="ARBA" id="ARBA00007358"/>
    </source>
</evidence>
<evidence type="ECO:0000259" key="6">
    <source>
        <dbReference type="Pfam" id="PF00465"/>
    </source>
</evidence>
<evidence type="ECO:0000256" key="1">
    <source>
        <dbReference type="ARBA" id="ARBA00001962"/>
    </source>
</evidence>
<evidence type="ECO:0000313" key="8">
    <source>
        <dbReference type="EMBL" id="SDF41236.1"/>
    </source>
</evidence>
<dbReference type="InterPro" id="IPR001670">
    <property type="entry name" value="ADH_Fe/GldA"/>
</dbReference>
<feature type="domain" description="Alcohol dehydrogenase iron-type/glycerol dehydrogenase GldA" evidence="6">
    <location>
        <begin position="11"/>
        <end position="176"/>
    </location>
</feature>
<feature type="domain" description="Fe-containing alcohol dehydrogenase-like C-terminal" evidence="7">
    <location>
        <begin position="187"/>
        <end position="379"/>
    </location>
</feature>
<name>A0A1G7KVX2_9RHOB</name>
<dbReference type="RefSeq" id="WP_090115111.1">
    <property type="nucleotide sequence ID" value="NZ_FNAT01000014.1"/>
</dbReference>
<sequence length="380" mass="38436">MTGFDFLTVGRIAFGRGRAAEAAAAVRAHGGRVVLVRGGSVAFADRLAEDLRAGGAEVVEIRAKGEPTLPQLEAAVAQAREAGAEVVVAVGGGSVLDLGKAVAALVPAPRGALAHLEVVGEGRPLEAPPLPFIALPSTAGTGAEVTKNAVIALPDHGRKVSLRDDRMLADLAIVDPALTDDAPRAVTLASGLDAVTQVIEPYLSRRANPLTDAICRAAIPRGLQALARLMQGEDPAARGDLAFTSLAGGLALANAGLGAVHGFAGVLGGRTGAAHGALCGRLLPEVLRANRAAAGRAGADLSRYDEVEGWLRAALGGAGDAPDLLAARIDGWGLPRLGAMGVTADAIPELAAESRTSSSMKGNPHDLDDATLCAILERSL</sequence>
<proteinExistence type="inferred from homology"/>
<organism evidence="8 9">
    <name type="scientific">Limimaricola pyoseonensis</name>
    <dbReference type="NCBI Taxonomy" id="521013"/>
    <lineage>
        <taxon>Bacteria</taxon>
        <taxon>Pseudomonadati</taxon>
        <taxon>Pseudomonadota</taxon>
        <taxon>Alphaproteobacteria</taxon>
        <taxon>Rhodobacterales</taxon>
        <taxon>Paracoccaceae</taxon>
        <taxon>Limimaricola</taxon>
    </lineage>
</organism>
<evidence type="ECO:0000256" key="3">
    <source>
        <dbReference type="ARBA" id="ARBA00023002"/>
    </source>
</evidence>
<reference evidence="9" key="1">
    <citation type="submission" date="2016-10" db="EMBL/GenBank/DDBJ databases">
        <authorList>
            <person name="Varghese N."/>
            <person name="Submissions S."/>
        </authorList>
    </citation>
    <scope>NUCLEOTIDE SEQUENCE [LARGE SCALE GENOMIC DNA]</scope>
    <source>
        <strain evidence="9">DSM 21424</strain>
    </source>
</reference>
<dbReference type="FunFam" id="3.40.50.1970:FF:000003">
    <property type="entry name" value="Alcohol dehydrogenase, iron-containing"/>
    <property type="match status" value="1"/>
</dbReference>
<dbReference type="SUPFAM" id="SSF56796">
    <property type="entry name" value="Dehydroquinate synthase-like"/>
    <property type="match status" value="1"/>
</dbReference>
<dbReference type="CDD" id="cd08183">
    <property type="entry name" value="Fe-ADH-like"/>
    <property type="match status" value="1"/>
</dbReference>
<dbReference type="Pfam" id="PF00465">
    <property type="entry name" value="Fe-ADH"/>
    <property type="match status" value="1"/>
</dbReference>
<evidence type="ECO:0000256" key="5">
    <source>
        <dbReference type="ARBA" id="ARBA00049243"/>
    </source>
</evidence>
<dbReference type="PANTHER" id="PTHR11496">
    <property type="entry name" value="ALCOHOL DEHYDROGENASE"/>
    <property type="match status" value="1"/>
</dbReference>
<keyword evidence="4" id="KW-0520">NAD</keyword>
<dbReference type="GO" id="GO:0046872">
    <property type="term" value="F:metal ion binding"/>
    <property type="evidence" value="ECO:0007669"/>
    <property type="project" value="InterPro"/>
</dbReference>
<dbReference type="AlphaFoldDB" id="A0A1G7KVX2"/>
<accession>A0A1G7KVX2</accession>
<evidence type="ECO:0000259" key="7">
    <source>
        <dbReference type="Pfam" id="PF25137"/>
    </source>
</evidence>
<comment type="cofactor">
    <cofactor evidence="1">
        <name>Fe cation</name>
        <dbReference type="ChEBI" id="CHEBI:24875"/>
    </cofactor>
</comment>
<dbReference type="Gene3D" id="3.40.50.1970">
    <property type="match status" value="1"/>
</dbReference>
<dbReference type="GO" id="GO:0004022">
    <property type="term" value="F:alcohol dehydrogenase (NAD+) activity"/>
    <property type="evidence" value="ECO:0007669"/>
    <property type="project" value="UniProtKB-EC"/>
</dbReference>
<keyword evidence="3" id="KW-0560">Oxidoreductase</keyword>
<comment type="catalytic activity">
    <reaction evidence="5">
        <text>a primary alcohol + NAD(+) = an aldehyde + NADH + H(+)</text>
        <dbReference type="Rhea" id="RHEA:10736"/>
        <dbReference type="ChEBI" id="CHEBI:15378"/>
        <dbReference type="ChEBI" id="CHEBI:15734"/>
        <dbReference type="ChEBI" id="CHEBI:17478"/>
        <dbReference type="ChEBI" id="CHEBI:57540"/>
        <dbReference type="ChEBI" id="CHEBI:57945"/>
        <dbReference type="EC" id="1.1.1.1"/>
    </reaction>
</comment>
<gene>
    <name evidence="8" type="ORF">SAMN04488567_0302</name>
</gene>
<evidence type="ECO:0000313" key="9">
    <source>
        <dbReference type="Proteomes" id="UP000198922"/>
    </source>
</evidence>
<dbReference type="PANTHER" id="PTHR11496:SF102">
    <property type="entry name" value="ALCOHOL DEHYDROGENASE 4"/>
    <property type="match status" value="1"/>
</dbReference>
<dbReference type="Gene3D" id="1.20.1090.10">
    <property type="entry name" value="Dehydroquinate synthase-like - alpha domain"/>
    <property type="match status" value="1"/>
</dbReference>
<keyword evidence="9" id="KW-1185">Reference proteome</keyword>
<dbReference type="Pfam" id="PF25137">
    <property type="entry name" value="ADH_Fe_C"/>
    <property type="match status" value="1"/>
</dbReference>
<dbReference type="PROSITE" id="PS00913">
    <property type="entry name" value="ADH_IRON_1"/>
    <property type="match status" value="1"/>
</dbReference>
<dbReference type="EMBL" id="FNAT01000014">
    <property type="protein sequence ID" value="SDF41236.1"/>
    <property type="molecule type" value="Genomic_DNA"/>
</dbReference>
<dbReference type="InterPro" id="IPR018211">
    <property type="entry name" value="ADH_Fe_CS"/>
</dbReference>
<dbReference type="OrthoDB" id="9815791at2"/>
<protein>
    <submittedName>
        <fullName evidence="8">Uncharacterized protein</fullName>
    </submittedName>
</protein>